<dbReference type="InterPro" id="IPR042042">
    <property type="entry name" value="Tip20p_domB"/>
</dbReference>
<dbReference type="PROSITE" id="PS51386">
    <property type="entry name" value="RINT1_TIP20"/>
    <property type="match status" value="1"/>
</dbReference>
<dbReference type="PANTHER" id="PTHR13520:SF0">
    <property type="entry name" value="RAD50-INTERACTING PROTEIN 1"/>
    <property type="match status" value="1"/>
</dbReference>
<gene>
    <name evidence="1" type="ORF">GFSPODELE1_LOCUS1131</name>
</gene>
<evidence type="ECO:0000313" key="1">
    <source>
        <dbReference type="EMBL" id="CAL1696308.1"/>
    </source>
</evidence>
<dbReference type="Proteomes" id="UP001497453">
    <property type="component" value="Chromosome 1"/>
</dbReference>
<dbReference type="Gene3D" id="1.20.58.1420">
    <property type="entry name" value="Dsl1p vesicle tethering complex, Tip20p subunit, domain B"/>
    <property type="match status" value="1"/>
</dbReference>
<dbReference type="Pfam" id="PF04437">
    <property type="entry name" value="RINT1_TIP1"/>
    <property type="match status" value="1"/>
</dbReference>
<accession>A0ABP1CNP2</accession>
<organism evidence="1 2">
    <name type="scientific">Somion occarium</name>
    <dbReference type="NCBI Taxonomy" id="3059160"/>
    <lineage>
        <taxon>Eukaryota</taxon>
        <taxon>Fungi</taxon>
        <taxon>Dikarya</taxon>
        <taxon>Basidiomycota</taxon>
        <taxon>Agaricomycotina</taxon>
        <taxon>Agaricomycetes</taxon>
        <taxon>Polyporales</taxon>
        <taxon>Cerrenaceae</taxon>
        <taxon>Somion</taxon>
    </lineage>
</organism>
<keyword evidence="2" id="KW-1185">Reference proteome</keyword>
<dbReference type="Gene3D" id="1.20.58.670">
    <property type="entry name" value="Dsl1p vesicle tethering complex, Tip20p subunit, domain D"/>
    <property type="match status" value="1"/>
</dbReference>
<dbReference type="PANTHER" id="PTHR13520">
    <property type="entry name" value="RAD50-INTERACTING PROTEIN 1 RINT-1"/>
    <property type="match status" value="1"/>
</dbReference>
<dbReference type="EMBL" id="OZ037944">
    <property type="protein sequence ID" value="CAL1696308.1"/>
    <property type="molecule type" value="Genomic_DNA"/>
</dbReference>
<evidence type="ECO:0008006" key="3">
    <source>
        <dbReference type="Google" id="ProtNLM"/>
    </source>
</evidence>
<protein>
    <recommendedName>
        <fullName evidence="3">RINT-1 family protein</fullName>
    </recommendedName>
</protein>
<proteinExistence type="predicted"/>
<dbReference type="InterPro" id="IPR042044">
    <property type="entry name" value="EXOC6PINT-1/Sec15/Tip20_C_dom2"/>
</dbReference>
<reference evidence="2" key="1">
    <citation type="submission" date="2024-04" db="EMBL/GenBank/DDBJ databases">
        <authorList>
            <person name="Shaw F."/>
            <person name="Minotto A."/>
        </authorList>
    </citation>
    <scope>NUCLEOTIDE SEQUENCE [LARGE SCALE GENOMIC DNA]</scope>
</reference>
<dbReference type="InterPro" id="IPR007528">
    <property type="entry name" value="RINT1_Tip20"/>
</dbReference>
<name>A0ABP1CNP2_9APHY</name>
<sequence>MASAHIKALLGGPSTADSHRQALDFLNSHYKSYHDLEQANDFDDILEDSRKYNAELHTKFISSQQHVDGLIAQTRESAQQHLHTAQELSLLRHSLTDELSYLSEQLVSTLSDPDSKPTLLEEIETTHRSLKELESVKSYVKVIEHALHLSELAVKRASNSSSPLQAIPDYEKVQKFVASVGDASKDVEDGSGQQKLHLLTFLEDIREKTWRDIKSVLKSTLLNVAEKLQWPNAIDYRAASVEDRKAFESAFSDLTKFQTIGEKLHPLNKPKDEKDGLYPIQALIQPIALRFKYHFESNRQTNRLDKPEWYFTHILNVAHEHRTFMENIVQQLLTSTRYKHINAWREFTLLLLPMLSRKLRRTVPSLIAHPPVLAHTIYQALSFDSALKEEGFELRGTSAAFASENDAPPWEGISEVILGKKEWFEAWMEGERQFAMDQYMEIISSPDAWLTADDDVEEEDDGRVHPQLKATNSARRVKALVEQVTDRYSPLPQFSHRTRFLIAVQLPLLESYHARISSSLDAFETLSSSFMRAVPGALGEAAGRSNDPRRLTSGIEGIQRLCKALISAKYLSAAMEAWGEDVFFLELWAEINHKASLRSRAEAAASLPDPKSADAEVPEGTIFEELVVQYNQLVVRAEELIVQSICNEVESGLKAHFNSGDSSQFTPVPSSGSVVSDDLALSSTLLGPVALLSAHLTFLQSALPQTTVISLYRTVASRLATHILHRQILYRGRSRITPQQGKVIMAECELWAETSRLALAKTVAGRTEASWRGLLEAGRIVGADGETWRKLVDSTFGTLGDEEWEKVLSELVGFSELSREDVGQVIQARVDSER</sequence>
<evidence type="ECO:0000313" key="2">
    <source>
        <dbReference type="Proteomes" id="UP001497453"/>
    </source>
</evidence>